<dbReference type="CDD" id="cd00180">
    <property type="entry name" value="PKc"/>
    <property type="match status" value="1"/>
</dbReference>
<dbReference type="PROSITE" id="PS50005">
    <property type="entry name" value="TPR"/>
    <property type="match status" value="1"/>
</dbReference>
<dbReference type="PROSITE" id="PS00108">
    <property type="entry name" value="PROTEIN_KINASE_ST"/>
    <property type="match status" value="1"/>
</dbReference>
<reference evidence="7 8" key="1">
    <citation type="submission" date="2024-04" db="EMBL/GenBank/DDBJ databases">
        <title>Tritrichomonas musculus Genome.</title>
        <authorList>
            <person name="Alves-Ferreira E."/>
            <person name="Grigg M."/>
            <person name="Lorenzi H."/>
            <person name="Galac M."/>
        </authorList>
    </citation>
    <scope>NUCLEOTIDE SEQUENCE [LARGE SCALE GENOMIC DNA]</scope>
    <source>
        <strain evidence="7 8">EAF2021</strain>
    </source>
</reference>
<evidence type="ECO:0000259" key="6">
    <source>
        <dbReference type="PROSITE" id="PS50011"/>
    </source>
</evidence>
<dbReference type="SUPFAM" id="SSF56112">
    <property type="entry name" value="Protein kinase-like (PK-like)"/>
    <property type="match status" value="2"/>
</dbReference>
<dbReference type="Pfam" id="PF08238">
    <property type="entry name" value="Sel1"/>
    <property type="match status" value="28"/>
</dbReference>
<dbReference type="SMART" id="SM00028">
    <property type="entry name" value="TPR"/>
    <property type="match status" value="5"/>
</dbReference>
<dbReference type="SMART" id="SM00220">
    <property type="entry name" value="S_TKc"/>
    <property type="match status" value="2"/>
</dbReference>
<dbReference type="EMBL" id="JAPFFF010000004">
    <property type="protein sequence ID" value="KAK8891608.1"/>
    <property type="molecule type" value="Genomic_DNA"/>
</dbReference>
<gene>
    <name evidence="7" type="ORF">M9Y10_028821</name>
</gene>
<feature type="binding site" evidence="5">
    <location>
        <position position="867"/>
    </location>
    <ligand>
        <name>ATP</name>
        <dbReference type="ChEBI" id="CHEBI:30616"/>
    </ligand>
</feature>
<evidence type="ECO:0000256" key="2">
    <source>
        <dbReference type="ARBA" id="ARBA00022840"/>
    </source>
</evidence>
<comment type="caution">
    <text evidence="7">The sequence shown here is derived from an EMBL/GenBank/DDBJ whole genome shotgun (WGS) entry which is preliminary data.</text>
</comment>
<dbReference type="InterPro" id="IPR006597">
    <property type="entry name" value="Sel1-like"/>
</dbReference>
<dbReference type="InterPro" id="IPR017441">
    <property type="entry name" value="Protein_kinase_ATP_BS"/>
</dbReference>
<dbReference type="Gene3D" id="1.25.40.10">
    <property type="entry name" value="Tetratricopeptide repeat domain"/>
    <property type="match status" value="7"/>
</dbReference>
<dbReference type="SUPFAM" id="SSF81901">
    <property type="entry name" value="HCP-like"/>
    <property type="match status" value="6"/>
</dbReference>
<keyword evidence="4" id="KW-0802">TPR repeat</keyword>
<dbReference type="InterPro" id="IPR011009">
    <property type="entry name" value="Kinase-like_dom_sf"/>
</dbReference>
<evidence type="ECO:0000313" key="7">
    <source>
        <dbReference type="EMBL" id="KAK8891608.1"/>
    </source>
</evidence>
<dbReference type="Proteomes" id="UP001470230">
    <property type="component" value="Unassembled WGS sequence"/>
</dbReference>
<feature type="domain" description="Protein kinase" evidence="6">
    <location>
        <begin position="838"/>
        <end position="1120"/>
    </location>
</feature>
<evidence type="ECO:0000256" key="1">
    <source>
        <dbReference type="ARBA" id="ARBA00022741"/>
    </source>
</evidence>
<organism evidence="7 8">
    <name type="scientific">Tritrichomonas musculus</name>
    <dbReference type="NCBI Taxonomy" id="1915356"/>
    <lineage>
        <taxon>Eukaryota</taxon>
        <taxon>Metamonada</taxon>
        <taxon>Parabasalia</taxon>
        <taxon>Tritrichomonadida</taxon>
        <taxon>Tritrichomonadidae</taxon>
        <taxon>Tritrichomonas</taxon>
    </lineage>
</organism>
<dbReference type="InterPro" id="IPR011990">
    <property type="entry name" value="TPR-like_helical_dom_sf"/>
</dbReference>
<keyword evidence="8" id="KW-1185">Reference proteome</keyword>
<keyword evidence="1 5" id="KW-0547">Nucleotide-binding</keyword>
<dbReference type="Pfam" id="PF00069">
    <property type="entry name" value="Pkinase"/>
    <property type="match status" value="2"/>
</dbReference>
<protein>
    <recommendedName>
        <fullName evidence="6">Protein kinase domain-containing protein</fullName>
    </recommendedName>
</protein>
<evidence type="ECO:0000256" key="3">
    <source>
        <dbReference type="ARBA" id="ARBA00038101"/>
    </source>
</evidence>
<dbReference type="InterPro" id="IPR050767">
    <property type="entry name" value="Sel1_AlgK"/>
</dbReference>
<dbReference type="InterPro" id="IPR019734">
    <property type="entry name" value="TPR_rpt"/>
</dbReference>
<dbReference type="PROSITE" id="PS50011">
    <property type="entry name" value="PROTEIN_KINASE_DOM"/>
    <property type="match status" value="2"/>
</dbReference>
<evidence type="ECO:0000313" key="8">
    <source>
        <dbReference type="Proteomes" id="UP001470230"/>
    </source>
</evidence>
<accession>A0ABR2KKD4</accession>
<evidence type="ECO:0000256" key="4">
    <source>
        <dbReference type="PROSITE-ProRule" id="PRU00339"/>
    </source>
</evidence>
<comment type="similarity">
    <text evidence="3">Belongs to the sel-1 family.</text>
</comment>
<feature type="domain" description="Protein kinase" evidence="6">
    <location>
        <begin position="206"/>
        <end position="443"/>
    </location>
</feature>
<proteinExistence type="inferred from homology"/>
<feature type="repeat" description="TPR" evidence="4">
    <location>
        <begin position="569"/>
        <end position="602"/>
    </location>
</feature>
<name>A0ABR2KKD4_9EUKA</name>
<dbReference type="InterPro" id="IPR008271">
    <property type="entry name" value="Ser/Thr_kinase_AS"/>
</dbReference>
<evidence type="ECO:0000256" key="5">
    <source>
        <dbReference type="PROSITE-ProRule" id="PRU10141"/>
    </source>
</evidence>
<keyword evidence="2 5" id="KW-0067">ATP-binding</keyword>
<dbReference type="Gene3D" id="1.10.510.10">
    <property type="entry name" value="Transferase(Phosphotransferase) domain 1"/>
    <property type="match status" value="2"/>
</dbReference>
<dbReference type="PROSITE" id="PS00107">
    <property type="entry name" value="PROTEIN_KINASE_ATP"/>
    <property type="match status" value="1"/>
</dbReference>
<dbReference type="PANTHER" id="PTHR11102">
    <property type="entry name" value="SEL-1-LIKE PROTEIN"/>
    <property type="match status" value="1"/>
</dbReference>
<dbReference type="PANTHER" id="PTHR11102:SF160">
    <property type="entry name" value="ERAD-ASSOCIATED E3 UBIQUITIN-PROTEIN LIGASE COMPONENT HRD3"/>
    <property type="match status" value="1"/>
</dbReference>
<dbReference type="SMART" id="SM00671">
    <property type="entry name" value="SEL1"/>
    <property type="match status" value="28"/>
</dbReference>
<dbReference type="InterPro" id="IPR000719">
    <property type="entry name" value="Prot_kinase_dom"/>
</dbReference>
<sequence>MTLKISINQDRSIEDLINEFEKTFITQENEIKNEKIDHIISDIFYEEHEINIIVINFESKDKCYSICCDKKIFVISKTILHDFFIQIKSDNKQIKNQIKNKKEEIYMCSNKTREEFNNDSFNIFCTNLKSNSKKDEQFEEEIKNLISHFNIKSKNIKEHHLFIQIIAGYIIKCSYYFTKLETEKDIEYTNKEANIKEANEKRIEDLIMLRQIEFNEYKIVNLCLNIQDQLLYITKTFNDERFYQTEKNIFEILKKHHPYRCNFQGSIEKNKMRILVFEYYEGTTLMNIENMTLNQLDKIIIIFEVMTCIEEIHFEGIIFRDLNPGNIIIDENKRAILNNFDYSRVLTNNDEDVTSEMTSNIGVEFYTSPEQYSNNKYFKETDIYSLGRIMFFILIDNTNTKDEYQHPDEHRIFEHIYEMCTKFQPFQRPNISKLINIFYHEIIKHFKTTHFYDDKDKEQIENTLRTIYKLRRREIEKYFENGSKEYKRQHINEIFDIFEYLTYFNHKTQKETLKETLSKLLEIIKDGECSLSAETLNFLGKLYNEGKYLQHDPDKSIEYFKRSSNNGCSEAQYNLGKIYFLKRDIKKAIEYYSKSAKNNNAKAQYHLGIIYKEGTEFYKNEEEWIEYFTQSAKQNHSKSRIELIKYFISKQDIIGKLQQKYDDEYLTNIYKQFKFEYFTDMKKIESKNNEMKPFSMIDIIYYAKDKMLMIICSYKHCYLIETNKAPDEIIKFIEGLELFYDIKFYTTNDKYSKFFDNENKFEEINTETTQLFKYFQDKHSIIYDFYFDNIEEYFINLTMKAIIGFTLRKFYFHSNEFEDKELFSLTNEKRREFGMDEFVNLRRLGQGSFSVVSLCYHLKTCRLYAVKEYLNRNEYDKYFQREKEFFENSNNEFIVKYYGTISERNAFVIEYMSHGSLTSEYVSSITSTQRMKLIVSILTGIKYLHSINFYHRDLKPMNIFINHDEDFFVGDFSCAKHIKENEEENNNTKDLGTYLYSYPSSIFGEEMSNEEKDMYSIGKIIEEIITQVSKTNKCKLLSDFDICQTELKEFIEHLLNPYQSHKYIIIMIFFLFETFMNNENQLFKEKFLKSFRHIFEHFIEKNEKESKSNETDLETIINYLEKLTNQNYSYAQYALGIHFFLDKFTPRDIEKSIYYFSLAANQNHSKSQFYLGLIYSRNEFVPCDMNKALFYYSLAANQNSSEAQTNLGFIYYEGKYVKRDIYKAIHYYSLAANSNSSVAQNNLALLCYNIKDIKRAIHYYSLAAEQNLLEAQFSLGNIFYKGTGVSKNIDKAIHYYSLAANQGHVESQFNLGIIYYEGTGVSKNIDKAIHYYSLAANQGHVESQFNLGIIYYEGRYYPKNIVKAFYYFFLAANHNYPLAQYTIGLLYLEGKDISQDTNKAIKHLSLAADSNLSMAQFKLGNIYLENKFLPKNINKAFFYLSLAAKQKNPNALNYLGLIYYEGKYISQDIKKAIYFFELSANLNNPEAQYYLGLIYYKNEIIASDINKSIHYLCLSANQNHRGSQFFLGYIFFEGRRIKRNIYKSIHYFTLAANNNLAEAQYFLGIIYFKGDFIEKNLQKTIYYLTLAAKQNHSKSQYLLGSIYVKGEIVTRDINKAIYYFSLSAQQNNTKSQVDLAFLYYKGEYVQRDINKAIYYYLLASNSDNFEAQNELGKIYYEGQYVPRDIKKSIHYYMLAANKNFPKAQYTLGSIYFEGKYVQRDINKSIHYYSLAANQNLAEAQHALGYIYSKGIYITRDINKAIHNYSLAANQNYPYSQNNLGVIYYDGLYITKDINKSIHYFSLAAHNQLPEAQYTLGFIYYEKRNMNKAIHYLKKAANQKLPEALYFLGLIYYQDKNITNDINKAIYYFSMASNQNYTDAQYVLGFIYYQDNAYFNIKKAIYYYTLAAKNNRNSAQFILGVIYSQGKYVERDIEKAIHYYKEASSFNNQYAKNNLAIIYKKGYGDIKENIGYSIELLKEAIKQKNDYIAMYNLASIYFFNEKITDIDQSIELSIKSYNNGFFPAIILLSLALIKKLKNISIEAINKVINSSEDIKCNHPEIIFFYIKTIMLENKNTIDFFHSVLSNNEYVYVNSKKFVLLQEFNSKKIRNNDSKYKNIKEINELFYEGFGMEP</sequence>